<evidence type="ECO:0000313" key="2">
    <source>
        <dbReference type="Proteomes" id="UP000829398"/>
    </source>
</evidence>
<keyword evidence="2" id="KW-1185">Reference proteome</keyword>
<proteinExistence type="predicted"/>
<evidence type="ECO:0000313" key="1">
    <source>
        <dbReference type="EMBL" id="KAH9737588.1"/>
    </source>
</evidence>
<accession>A0ACB8JYB0</accession>
<dbReference type="Proteomes" id="UP000829398">
    <property type="component" value="Chromosome 6"/>
</dbReference>
<dbReference type="EMBL" id="CM039175">
    <property type="protein sequence ID" value="KAH9737588.1"/>
    <property type="molecule type" value="Genomic_DNA"/>
</dbReference>
<comment type="caution">
    <text evidence="1">The sequence shown here is derived from an EMBL/GenBank/DDBJ whole genome shotgun (WGS) entry which is preliminary data.</text>
</comment>
<protein>
    <submittedName>
        <fullName evidence="1">Phorbol-ester/dag-type domain-containing protein</fullName>
    </submittedName>
</protein>
<reference evidence="2" key="1">
    <citation type="journal article" date="2023" name="Hortic. Res.">
        <title>A chromosome-level phased genome enabling allele-level studies in sweet orange: a case study on citrus Huanglongbing tolerance.</title>
        <authorList>
            <person name="Wu B."/>
            <person name="Yu Q."/>
            <person name="Deng Z."/>
            <person name="Duan Y."/>
            <person name="Luo F."/>
            <person name="Gmitter F. Jr."/>
        </authorList>
    </citation>
    <scope>NUCLEOTIDE SEQUENCE [LARGE SCALE GENOMIC DNA]</scope>
    <source>
        <strain evidence="2">cv. Valencia</strain>
    </source>
</reference>
<sequence length="246" mass="27832">MEYKHFSHPHNLRIYQVQHGNEYSCSACELIISGSAYGCWECKFFLHEQCGNASRAMQHTSHPMHHLTLVPTTTYSAGNFLCNACGEPGSAFSFCCPLCDFDLHVQCAFLPEILIHDSHFHSLNLSYALPAAHHYESSSYVCDICHKQLDQKCFWSYNCFACNFHAHVSCTRNRNNSDSAKPEPNSAAYQKEESASGSSQQNQTDRTEIEDPVLEAQLELQRLQLEMQMAQELAKMMSSFNLSSLV</sequence>
<name>A0ACB8JYB0_CITSI</name>
<organism evidence="1 2">
    <name type="scientific">Citrus sinensis</name>
    <name type="common">Sweet orange</name>
    <name type="synonym">Citrus aurantium var. sinensis</name>
    <dbReference type="NCBI Taxonomy" id="2711"/>
    <lineage>
        <taxon>Eukaryota</taxon>
        <taxon>Viridiplantae</taxon>
        <taxon>Streptophyta</taxon>
        <taxon>Embryophyta</taxon>
        <taxon>Tracheophyta</taxon>
        <taxon>Spermatophyta</taxon>
        <taxon>Magnoliopsida</taxon>
        <taxon>eudicotyledons</taxon>
        <taxon>Gunneridae</taxon>
        <taxon>Pentapetalae</taxon>
        <taxon>rosids</taxon>
        <taxon>malvids</taxon>
        <taxon>Sapindales</taxon>
        <taxon>Rutaceae</taxon>
        <taxon>Aurantioideae</taxon>
        <taxon>Citrus</taxon>
    </lineage>
</organism>
<gene>
    <name evidence="1" type="ORF">KPL71_018494</name>
</gene>